<dbReference type="Proteomes" id="UP000239899">
    <property type="component" value="Unassembled WGS sequence"/>
</dbReference>
<feature type="compositionally biased region" description="Low complexity" evidence="1">
    <location>
        <begin position="147"/>
        <end position="162"/>
    </location>
</feature>
<name>A0A2P6U2Q6_CHLSO</name>
<feature type="compositionally biased region" description="Low complexity" evidence="1">
    <location>
        <begin position="204"/>
        <end position="225"/>
    </location>
</feature>
<keyword evidence="4" id="KW-1185">Reference proteome</keyword>
<dbReference type="InterPro" id="IPR010405">
    <property type="entry name" value="COBRA1"/>
</dbReference>
<dbReference type="Pfam" id="PF06209">
    <property type="entry name" value="COBRA1"/>
    <property type="match status" value="2"/>
</dbReference>
<evidence type="ECO:0000313" key="4">
    <source>
        <dbReference type="Proteomes" id="UP000239899"/>
    </source>
</evidence>
<feature type="compositionally biased region" description="Basic and acidic residues" evidence="1">
    <location>
        <begin position="1331"/>
        <end position="1345"/>
    </location>
</feature>
<feature type="compositionally biased region" description="Low complexity" evidence="1">
    <location>
        <begin position="172"/>
        <end position="184"/>
    </location>
</feature>
<feature type="compositionally biased region" description="Polar residues" evidence="1">
    <location>
        <begin position="1352"/>
        <end position="1386"/>
    </location>
</feature>
<feature type="region of interest" description="Disordered" evidence="1">
    <location>
        <begin position="1166"/>
        <end position="1290"/>
    </location>
</feature>
<feature type="region of interest" description="Disordered" evidence="1">
    <location>
        <begin position="330"/>
        <end position="352"/>
    </location>
</feature>
<feature type="region of interest" description="Disordered" evidence="1">
    <location>
        <begin position="1057"/>
        <end position="1079"/>
    </location>
</feature>
<feature type="compositionally biased region" description="Gly residues" evidence="1">
    <location>
        <begin position="336"/>
        <end position="347"/>
    </location>
</feature>
<sequence length="2142" mass="223715">MEDAPTEEQGPAPAKARRTRRVLQAERCQVTACTSPLLLPYHRKYHVCAEHFKVESLQMEAGGELVRFCQKCGRFQPLTDFDGTRKTCRVALEMHNARRRKRERNNAAAGRGRGSGGGGGRQRPRASGAHAAGSPACDPPSGGSGGEEATPSAASGSSSEAALPGLTPMNHLQPAQQQQQQQGGRPPPPPLAPDDLSQLWAKLQQAVPGAPQQAQQQATVQIAAGSSRQPAASAGLPHGVGSASPSVQALQALLGLQPQQSQQNAAMTPMGTLLTEAREALETASELSKLLDCGLDKEALSICIALLEQGVNPEALAEVVTRLRKQAAEGAQQHGAAGGGSGGGGDSGAPPAPVLVGNVGQEYVQNTLTTMDPLSAIQDIQNRGALQDPRCGPLIGLMDQLGLTRAESHRHVLQGASRELLARINNMQPDKLLQLLEVSFPYIGIADLRAIPLAVLDRLQPVPATFLKQLATDRELFWDLPVGVQRQVWELDKKLLQAHALPLVARYTYEVATAMRALDMDESLPPDLQPAPAGRPLPKVQTPGRKMLRSGSAALQRLTQMVGRSRQIYKGVVELIVTRYRDSDSLYVGMQEAALCALRSQLLMALHDLGETELCTKEACHKLAWTLDACLKDRKLDQRRLRELANFFQPYEAAARRSGGSGGARAAHRGGTRITIRLPSRGGIDDDAESAGAPGASHAEEPNQELADAGMVLRDPSTFHLILHHVIRRLEQATEQVIRRLEQATEQELLPKDDRELVFATRLLQLAVGCRAMLRDRVFHFEEASHEMLATFYPTLSAIMLDALLRQAEVAEAGPGAPQPEPDYGDQYVQQLAGLLPKDELMRKVTQVYLLERLATGDLVTGKLLLHAMAKAMEVMSDKSIPEFAPFGFTLALRVAQLLKSGACEVKDTLWQLAVDQVLVKLVDSETQAHEEVLRLLLAAAPRLDAMELSNYLTRTLNNSKKSRKRFKKRKLFESFEPEALPGYSSAGGYASAEPDYASAGYGGPRGGWGAARGAAQDTSADGVRATYALFAKAKTDLNPSIAPKLAGEAANPQLAAMGAGSGSSGPAGPSWSPGDVPCDAQEARVADTGAEKRKRRRFLTDGCQVEGCIVPLSLSYHRKYHICGDHFKAPCVSIDGQNLRFCQKCGRFQPLSEFQGIKRTCQRALDSHNARRRKREEAKRTASPSGGEGGSPPAQQQQRPQRDERQQRSGSGGSPGSASGRGGSPREAGGSSARARSGTTGGASLSHDTEQGAAAAGRAQQGAPSSAAAAAPAPAATPSVPSSLSQPQLLPAAPHLQPAQQQAQQAFAAWQQAAAEQAQAGWQQQSLGGMEHEPSSHQGQHDDSSMMVQHGSGSMLSGGAQTQPSSSMHPTGSGQTHPGSSPYTASMQLSGVAQHSSGFYPANAGLPATSNGFPQMQAAHQLPGWPAVTAAPALQPQAWGASQDAQLPMSLPMMHLGSNGAVAMPSLAMPQALPMAQPVPCTAGTASCVPMLANYAPAGVAAPMDELMGLPDRKPELKAEGLPPMSPLLGCLLEGADVGKWDPHSASGSGHFGGSPPQPQLGRMPAAPHSSPAAAVLAAAGMPLQTAAAVAAVAGEVYISPARLHRMSLKIFGCSPDQLGPGIRAELEAVLRESAGLIEASIRPGCTHITANLHMGHDGGNAPAATPAAEVLERLLTPKALGAAAGNPVLLQWQGQLAGTQGGGVPVGTMALPEPRLQVRPACVLAPLLGQPWPLVQLQLRSGSGGGSGAPGSVLEGGLAACLQQSSVLCRQAGRHLPVEVWGTTAAAAAAALSWVPSLREARSDGSGSGSEAGGSGTGSDSEPASTTSSRSVLLRDASIKSSDSEEEAADPAALPELAPAVAAAAAGSAEASPPAALRLWVRPVGLRPGCCEMEMQVQLPCGLPGAAPVEGPRAVLLSRPAPLLVMHDAAAAREIQALVRASGRTGAECFDDLLRDVGTAVAFLEQQQQPADEVESPIPPGFAAAAAHAAAECAHRRGMPALAALLQRALAAARAAVAAAAVDSQAAEEAVEEAGCSKAKLLAAEEEKPVKPRQSVVASKAGKAASDREGRALSLLGPSARFGTRSSAAVKAEAMLAERASGIGQPTSLPCEALLRLCALLAAIFAGVMAHRLALQGAAA</sequence>
<dbReference type="GO" id="GO:0003746">
    <property type="term" value="F:translation elongation factor activity"/>
    <property type="evidence" value="ECO:0007669"/>
    <property type="project" value="UniProtKB-KW"/>
</dbReference>
<feature type="compositionally biased region" description="Low complexity" evidence="1">
    <location>
        <begin position="1318"/>
        <end position="1328"/>
    </location>
</feature>
<dbReference type="GO" id="GO:0000931">
    <property type="term" value="C:gamma-tubulin ring complex"/>
    <property type="evidence" value="ECO:0007669"/>
    <property type="project" value="InterPro"/>
</dbReference>
<dbReference type="InterPro" id="IPR004333">
    <property type="entry name" value="SBP_dom"/>
</dbReference>
<feature type="compositionally biased region" description="Gly residues" evidence="1">
    <location>
        <begin position="1211"/>
        <end position="1224"/>
    </location>
</feature>
<dbReference type="Gene3D" id="4.10.1100.10">
    <property type="entry name" value="Transcription factor, SBP-box domain"/>
    <property type="match status" value="2"/>
</dbReference>
<feature type="region of interest" description="Disordered" evidence="1">
    <location>
        <begin position="678"/>
        <end position="701"/>
    </location>
</feature>
<protein>
    <submittedName>
        <fullName evidence="3">Negative elongation factor B</fullName>
    </submittedName>
</protein>
<feature type="compositionally biased region" description="Gly residues" evidence="1">
    <location>
        <begin position="1808"/>
        <end position="1819"/>
    </location>
</feature>
<proteinExistence type="predicted"/>
<feature type="region of interest" description="Disordered" evidence="1">
    <location>
        <begin position="1802"/>
        <end position="1853"/>
    </location>
</feature>
<feature type="compositionally biased region" description="Low complexity" evidence="1">
    <location>
        <begin position="1252"/>
        <end position="1290"/>
    </location>
</feature>
<dbReference type="PANTHER" id="PTHR13503">
    <property type="entry name" value="NEGATIVE ELONGATION FACTOR COMPLEX MEMBER B"/>
    <property type="match status" value="1"/>
</dbReference>
<feature type="domain" description="SBP-type" evidence="2">
    <location>
        <begin position="1101"/>
        <end position="1176"/>
    </location>
</feature>
<accession>A0A2P6U2Q6</accession>
<feature type="region of interest" description="Disordered" evidence="1">
    <location>
        <begin position="95"/>
        <end position="243"/>
    </location>
</feature>
<comment type="caution">
    <text evidence="3">The sequence shown here is derived from an EMBL/GenBank/DDBJ whole genome shotgun (WGS) entry which is preliminary data.</text>
</comment>
<feature type="region of interest" description="Disordered" evidence="1">
    <location>
        <begin position="1318"/>
        <end position="1386"/>
    </location>
</feature>
<dbReference type="InterPro" id="IPR022214">
    <property type="entry name" value="MZT1"/>
</dbReference>
<keyword evidence="3" id="KW-0251">Elongation factor</keyword>
<dbReference type="Pfam" id="PF03110">
    <property type="entry name" value="SBP"/>
    <property type="match status" value="2"/>
</dbReference>
<dbReference type="GO" id="GO:0003677">
    <property type="term" value="F:DNA binding"/>
    <property type="evidence" value="ECO:0007669"/>
    <property type="project" value="InterPro"/>
</dbReference>
<dbReference type="STRING" id="3076.A0A2P6U2Q6"/>
<dbReference type="EMBL" id="LHPG02000002">
    <property type="protein sequence ID" value="PRW60598.1"/>
    <property type="molecule type" value="Genomic_DNA"/>
</dbReference>
<feature type="region of interest" description="Disordered" evidence="1">
    <location>
        <begin position="1544"/>
        <end position="1569"/>
    </location>
</feature>
<dbReference type="PANTHER" id="PTHR13503:SF3">
    <property type="entry name" value="NEGATIVE ELONGATION FACTOR B"/>
    <property type="match status" value="1"/>
</dbReference>
<dbReference type="Pfam" id="PF12554">
    <property type="entry name" value="MOZART1"/>
    <property type="match status" value="1"/>
</dbReference>
<feature type="domain" description="SBP-type" evidence="2">
    <location>
        <begin position="25"/>
        <end position="102"/>
    </location>
</feature>
<dbReference type="GO" id="GO:0005634">
    <property type="term" value="C:nucleus"/>
    <property type="evidence" value="ECO:0007669"/>
    <property type="project" value="InterPro"/>
</dbReference>
<keyword evidence="3" id="KW-0648">Protein biosynthesis</keyword>
<feature type="compositionally biased region" description="Polar residues" evidence="1">
    <location>
        <begin position="1824"/>
        <end position="1833"/>
    </location>
</feature>
<dbReference type="OrthoDB" id="5548359at2759"/>
<feature type="compositionally biased region" description="Basic and acidic residues" evidence="1">
    <location>
        <begin position="1166"/>
        <end position="1181"/>
    </location>
</feature>
<feature type="compositionally biased region" description="Low complexity" evidence="1">
    <location>
        <begin position="1226"/>
        <end position="1245"/>
    </location>
</feature>
<reference evidence="3 4" key="1">
    <citation type="journal article" date="2018" name="Plant J.">
        <title>Genome sequences of Chlorella sorokiniana UTEX 1602 and Micractinium conductrix SAG 241.80: implications to maltose excretion by a green alga.</title>
        <authorList>
            <person name="Arriola M.B."/>
            <person name="Velmurugan N."/>
            <person name="Zhang Y."/>
            <person name="Plunkett M.H."/>
            <person name="Hondzo H."/>
            <person name="Barney B.M."/>
        </authorList>
    </citation>
    <scope>NUCLEOTIDE SEQUENCE [LARGE SCALE GENOMIC DNA]</scope>
    <source>
        <strain evidence="4">UTEX 1602</strain>
    </source>
</reference>
<dbReference type="GO" id="GO:0033566">
    <property type="term" value="P:gamma-tubulin complex localization"/>
    <property type="evidence" value="ECO:0007669"/>
    <property type="project" value="InterPro"/>
</dbReference>
<dbReference type="InterPro" id="IPR036893">
    <property type="entry name" value="SBP_sf"/>
</dbReference>
<evidence type="ECO:0000256" key="1">
    <source>
        <dbReference type="SAM" id="MobiDB-lite"/>
    </source>
</evidence>
<evidence type="ECO:0000259" key="2">
    <source>
        <dbReference type="PROSITE" id="PS51141"/>
    </source>
</evidence>
<organism evidence="3 4">
    <name type="scientific">Chlorella sorokiniana</name>
    <name type="common">Freshwater green alga</name>
    <dbReference type="NCBI Taxonomy" id="3076"/>
    <lineage>
        <taxon>Eukaryota</taxon>
        <taxon>Viridiplantae</taxon>
        <taxon>Chlorophyta</taxon>
        <taxon>core chlorophytes</taxon>
        <taxon>Trebouxiophyceae</taxon>
        <taxon>Chlorellales</taxon>
        <taxon>Chlorellaceae</taxon>
        <taxon>Chlorella clade</taxon>
        <taxon>Chlorella</taxon>
    </lineage>
</organism>
<dbReference type="SUPFAM" id="SSF103612">
    <property type="entry name" value="SBT domain"/>
    <property type="match status" value="2"/>
</dbReference>
<evidence type="ECO:0000313" key="3">
    <source>
        <dbReference type="EMBL" id="PRW60598.1"/>
    </source>
</evidence>
<dbReference type="GO" id="GO:0045892">
    <property type="term" value="P:negative regulation of DNA-templated transcription"/>
    <property type="evidence" value="ECO:0007669"/>
    <property type="project" value="InterPro"/>
</dbReference>
<dbReference type="PROSITE" id="PS51141">
    <property type="entry name" value="ZF_SBP"/>
    <property type="match status" value="2"/>
</dbReference>
<feature type="compositionally biased region" description="Gly residues" evidence="1">
    <location>
        <begin position="111"/>
        <end position="121"/>
    </location>
</feature>
<gene>
    <name evidence="3" type="ORF">C2E21_1299</name>
</gene>